<evidence type="ECO:0000256" key="1">
    <source>
        <dbReference type="ARBA" id="ARBA00004123"/>
    </source>
</evidence>
<feature type="compositionally biased region" description="Pro residues" evidence="6">
    <location>
        <begin position="123"/>
        <end position="135"/>
    </location>
</feature>
<dbReference type="STRING" id="284811.Q759F7"/>
<dbReference type="AlphaFoldDB" id="Q759F7"/>
<gene>
    <name evidence="7" type="ORF">AGOS_ADR319W</name>
</gene>
<evidence type="ECO:0000256" key="2">
    <source>
        <dbReference type="ARBA" id="ARBA00022553"/>
    </source>
</evidence>
<evidence type="ECO:0000256" key="6">
    <source>
        <dbReference type="SAM" id="MobiDB-lite"/>
    </source>
</evidence>
<reference evidence="7 8" key="1">
    <citation type="journal article" date="2004" name="Science">
        <title>The Ashbya gossypii genome as a tool for mapping the ancient Saccharomyces cerevisiae genome.</title>
        <authorList>
            <person name="Dietrich F.S."/>
            <person name="Voegeli S."/>
            <person name="Brachat S."/>
            <person name="Lerch A."/>
            <person name="Gates K."/>
            <person name="Steiner S."/>
            <person name="Mohr C."/>
            <person name="Pohlmann R."/>
            <person name="Luedi P."/>
            <person name="Choi S."/>
            <person name="Wing R.A."/>
            <person name="Flavier A."/>
            <person name="Gaffney T.D."/>
            <person name="Philippsen P."/>
        </authorList>
    </citation>
    <scope>NUCLEOTIDE SEQUENCE [LARGE SCALE GENOMIC DNA]</scope>
    <source>
        <strain evidence="8">ATCC 10895 / CBS 109.51 / FGSC 9923 / NRRL Y-1056</strain>
    </source>
</reference>
<evidence type="ECO:0000256" key="4">
    <source>
        <dbReference type="ARBA" id="ARBA00023043"/>
    </source>
</evidence>
<proteinExistence type="predicted"/>
<dbReference type="PANTHER" id="PTHR15263:SF1">
    <property type="entry name" value="NF-KAPPA-B INHIBITOR-LIKE PROTEIN 1"/>
    <property type="match status" value="1"/>
</dbReference>
<keyword evidence="5" id="KW-0539">Nucleus</keyword>
<dbReference type="Proteomes" id="UP000000591">
    <property type="component" value="Chromosome IV"/>
</dbReference>
<dbReference type="InterPro" id="IPR038753">
    <property type="entry name" value="NFKBIL1"/>
</dbReference>
<accession>Q759F7</accession>
<keyword evidence="8" id="KW-1185">Reference proteome</keyword>
<protein>
    <submittedName>
        <fullName evidence="7">ADR319Wp</fullName>
    </submittedName>
</protein>
<organism evidence="7 8">
    <name type="scientific">Eremothecium gossypii (strain ATCC 10895 / CBS 109.51 / FGSC 9923 / NRRL Y-1056)</name>
    <name type="common">Yeast</name>
    <name type="synonym">Ashbya gossypii</name>
    <dbReference type="NCBI Taxonomy" id="284811"/>
    <lineage>
        <taxon>Eukaryota</taxon>
        <taxon>Fungi</taxon>
        <taxon>Dikarya</taxon>
        <taxon>Ascomycota</taxon>
        <taxon>Saccharomycotina</taxon>
        <taxon>Saccharomycetes</taxon>
        <taxon>Saccharomycetales</taxon>
        <taxon>Saccharomycetaceae</taxon>
        <taxon>Eremothecium</taxon>
    </lineage>
</organism>
<name>Q759F7_EREGS</name>
<evidence type="ECO:0000256" key="3">
    <source>
        <dbReference type="ARBA" id="ARBA00022737"/>
    </source>
</evidence>
<comment type="subcellular location">
    <subcellularLocation>
        <location evidence="1">Nucleus</location>
    </subcellularLocation>
</comment>
<feature type="region of interest" description="Disordered" evidence="6">
    <location>
        <begin position="116"/>
        <end position="142"/>
    </location>
</feature>
<dbReference type="GeneID" id="4620581"/>
<sequence>MSHTESDSDYSSSEESIQYERPVFLHARGSGATSDEVTPAGMHASGETPSLGRPANMTKRFDFCNVHKVRFREPVMSPPVSQTPCGGPVTANLRAYGDVNGYQFLVTEDAYNLMSPTSDTEPTTPPTVHIPPSAPRPARASGRRRAMKEYWFGSRDVRIPVPTLPPLLDASKECVTAAGVRAFLTESSLLLQIPFQRLLKEQRVRWHPDRMQRICSSRGIVPDTNLITLVSQVINELWREYQSGQM</sequence>
<keyword evidence="4" id="KW-0040">ANK repeat</keyword>
<dbReference type="OMA" id="RERIYWH"/>
<dbReference type="eggNOG" id="ENOG502S83T">
    <property type="taxonomic scope" value="Eukaryota"/>
</dbReference>
<evidence type="ECO:0000313" key="8">
    <source>
        <dbReference type="Proteomes" id="UP000000591"/>
    </source>
</evidence>
<reference evidence="8" key="2">
    <citation type="journal article" date="2013" name="G3 (Bethesda)">
        <title>Genomes of Ashbya fungi isolated from insects reveal four mating-type loci, numerous translocations, lack of transposons, and distinct gene duplications.</title>
        <authorList>
            <person name="Dietrich F.S."/>
            <person name="Voegeli S."/>
            <person name="Kuo S."/>
            <person name="Philippsen P."/>
        </authorList>
    </citation>
    <scope>GENOME REANNOTATION</scope>
    <source>
        <strain evidence="8">ATCC 10895 / CBS 109.51 / FGSC 9923 / NRRL Y-1056</strain>
    </source>
</reference>
<dbReference type="FunCoup" id="Q759F7">
    <property type="interactions" value="52"/>
</dbReference>
<dbReference type="OrthoDB" id="412109at2759"/>
<evidence type="ECO:0000313" key="7">
    <source>
        <dbReference type="EMBL" id="AAS52239.1"/>
    </source>
</evidence>
<keyword evidence="2" id="KW-0597">Phosphoprotein</keyword>
<dbReference type="GO" id="GO:0005634">
    <property type="term" value="C:nucleus"/>
    <property type="evidence" value="ECO:0007669"/>
    <property type="project" value="UniProtKB-SubCell"/>
</dbReference>
<dbReference type="PANTHER" id="PTHR15263">
    <property type="entry name" value="I-KAPPA-B-LIKE PROTEIN IKBL"/>
    <property type="match status" value="1"/>
</dbReference>
<dbReference type="GO" id="GO:0043124">
    <property type="term" value="P:negative regulation of canonical NF-kappaB signal transduction"/>
    <property type="evidence" value="ECO:0007669"/>
    <property type="project" value="InterPro"/>
</dbReference>
<evidence type="ECO:0000256" key="5">
    <source>
        <dbReference type="ARBA" id="ARBA00023242"/>
    </source>
</evidence>
<dbReference type="RefSeq" id="NP_984415.1">
    <property type="nucleotide sequence ID" value="NM_209768.1"/>
</dbReference>
<dbReference type="InParanoid" id="Q759F7"/>
<dbReference type="HOGENOM" id="CLU_094658_0_0_1"/>
<feature type="region of interest" description="Disordered" evidence="6">
    <location>
        <begin position="30"/>
        <end position="54"/>
    </location>
</feature>
<dbReference type="EMBL" id="AE016817">
    <property type="protein sequence ID" value="AAS52239.1"/>
    <property type="molecule type" value="Genomic_DNA"/>
</dbReference>
<dbReference type="KEGG" id="ago:AGOS_ADR319W"/>
<keyword evidence="3" id="KW-0677">Repeat</keyword>